<dbReference type="GO" id="GO:0008725">
    <property type="term" value="F:DNA-3-methyladenine glycosylase activity"/>
    <property type="evidence" value="ECO:0007669"/>
    <property type="project" value="TreeGrafter"/>
</dbReference>
<dbReference type="GO" id="GO:0032993">
    <property type="term" value="C:protein-DNA complex"/>
    <property type="evidence" value="ECO:0007669"/>
    <property type="project" value="TreeGrafter"/>
</dbReference>
<dbReference type="GO" id="GO:0006307">
    <property type="term" value="P:DNA alkylation repair"/>
    <property type="evidence" value="ECO:0007669"/>
    <property type="project" value="TreeGrafter"/>
</dbReference>
<keyword evidence="4" id="KW-0227">DNA damage</keyword>
<evidence type="ECO:0000256" key="2">
    <source>
        <dbReference type="ARBA" id="ARBA00010817"/>
    </source>
</evidence>
<evidence type="ECO:0000256" key="1">
    <source>
        <dbReference type="ARBA" id="ARBA00000086"/>
    </source>
</evidence>
<dbReference type="CDD" id="cd00056">
    <property type="entry name" value="ENDO3c"/>
    <property type="match status" value="1"/>
</dbReference>
<protein>
    <recommendedName>
        <fullName evidence="3">DNA-3-methyladenine glycosylase II</fullName>
        <ecNumber evidence="3">3.2.2.21</ecNumber>
    </recommendedName>
</protein>
<dbReference type="GO" id="GO:0032131">
    <property type="term" value="F:alkylated DNA binding"/>
    <property type="evidence" value="ECO:0007669"/>
    <property type="project" value="TreeGrafter"/>
</dbReference>
<dbReference type="SMART" id="SM00478">
    <property type="entry name" value="ENDO3c"/>
    <property type="match status" value="1"/>
</dbReference>
<proteinExistence type="inferred from homology"/>
<dbReference type="AlphaFoldDB" id="A0A1I2MMN4"/>
<dbReference type="Gene3D" id="1.10.1670.40">
    <property type="match status" value="1"/>
</dbReference>
<evidence type="ECO:0000313" key="7">
    <source>
        <dbReference type="EMBL" id="SFF92712.1"/>
    </source>
</evidence>
<dbReference type="SUPFAM" id="SSF48150">
    <property type="entry name" value="DNA-glycosylase"/>
    <property type="match status" value="1"/>
</dbReference>
<dbReference type="EMBL" id="FOOG01000014">
    <property type="protein sequence ID" value="SFF92712.1"/>
    <property type="molecule type" value="Genomic_DNA"/>
</dbReference>
<dbReference type="Pfam" id="PF00730">
    <property type="entry name" value="HhH-GPD"/>
    <property type="match status" value="1"/>
</dbReference>
<keyword evidence="5" id="KW-0234">DNA repair</keyword>
<dbReference type="EC" id="3.2.2.21" evidence="3"/>
<dbReference type="InterPro" id="IPR003265">
    <property type="entry name" value="HhH-GPD_domain"/>
</dbReference>
<keyword evidence="8" id="KW-1185">Reference proteome</keyword>
<dbReference type="GO" id="GO:0043916">
    <property type="term" value="F:DNA-7-methylguanine glycosylase activity"/>
    <property type="evidence" value="ECO:0007669"/>
    <property type="project" value="TreeGrafter"/>
</dbReference>
<dbReference type="InterPro" id="IPR011257">
    <property type="entry name" value="DNA_glycosylase"/>
</dbReference>
<evidence type="ECO:0000256" key="3">
    <source>
        <dbReference type="ARBA" id="ARBA00012000"/>
    </source>
</evidence>
<dbReference type="Proteomes" id="UP000198897">
    <property type="component" value="Unassembled WGS sequence"/>
</dbReference>
<gene>
    <name evidence="7" type="ORF">SAMN05216353_11435</name>
</gene>
<evidence type="ECO:0000256" key="5">
    <source>
        <dbReference type="ARBA" id="ARBA00023204"/>
    </source>
</evidence>
<evidence type="ECO:0000313" key="8">
    <source>
        <dbReference type="Proteomes" id="UP000198897"/>
    </source>
</evidence>
<dbReference type="FunFam" id="1.10.340.30:FF:000004">
    <property type="entry name" value="DNA-3-methyladenine glycosylase II"/>
    <property type="match status" value="1"/>
</dbReference>
<dbReference type="Gene3D" id="1.10.340.30">
    <property type="entry name" value="Hypothetical protein, domain 2"/>
    <property type="match status" value="1"/>
</dbReference>
<evidence type="ECO:0000259" key="6">
    <source>
        <dbReference type="SMART" id="SM00478"/>
    </source>
</evidence>
<reference evidence="8" key="1">
    <citation type="submission" date="2016-10" db="EMBL/GenBank/DDBJ databases">
        <authorList>
            <person name="Varghese N."/>
            <person name="Submissions S."/>
        </authorList>
    </citation>
    <scope>NUCLEOTIDE SEQUENCE [LARGE SCALE GENOMIC DNA]</scope>
    <source>
        <strain evidence="8">FP5</strain>
    </source>
</reference>
<dbReference type="GO" id="GO:0005737">
    <property type="term" value="C:cytoplasm"/>
    <property type="evidence" value="ECO:0007669"/>
    <property type="project" value="TreeGrafter"/>
</dbReference>
<name>A0A1I2MMN4_9BACI</name>
<feature type="domain" description="HhH-GPD" evidence="6">
    <location>
        <begin position="150"/>
        <end position="309"/>
    </location>
</feature>
<dbReference type="InterPro" id="IPR051912">
    <property type="entry name" value="Alkylbase_DNA_Glycosylase/TA"/>
</dbReference>
<accession>A0A1I2MMN4</accession>
<comment type="catalytic activity">
    <reaction evidence="1">
        <text>Hydrolysis of alkylated DNA, releasing 3-methyladenine, 3-methylguanine, 7-methylguanine and 7-methyladenine.</text>
        <dbReference type="EC" id="3.2.2.21"/>
    </reaction>
</comment>
<sequence length="310" mass="36325">MEKGKGKETHYNESIGTKEVTGVWEEVLTANSYYDFDYTLQRWSYDPLTKLDREERWVDVPVKLKNGSHVVRVQAHGTTARPSFSISSEDEDAKEALIQHVRDLFQWDRNLEKVQNHFHNTNLKDLFSAYPGTPIVKDFHLYDCLVKVIIHQQLNMKFAHTLSTRFVERLGYQKDGIWFYPEPETVADVPYEELRKLQFSQRKAEYVIDVSRKIVEGKLDLEWLARQSDEDVMKHLVKIRGVGPWTAENWLMFGVGRENLLPKADIGIQNALKSYFKLEDKPSKEQMESFSESWPPYQSYASLALWRSIE</sequence>
<comment type="similarity">
    <text evidence="2">Belongs to the alkylbase DNA glycosidase AlkA family.</text>
</comment>
<dbReference type="PANTHER" id="PTHR43003:SF5">
    <property type="entry name" value="DNA-3-METHYLADENINE GLYCOSYLASE"/>
    <property type="match status" value="1"/>
</dbReference>
<evidence type="ECO:0000256" key="4">
    <source>
        <dbReference type="ARBA" id="ARBA00022763"/>
    </source>
</evidence>
<dbReference type="PANTHER" id="PTHR43003">
    <property type="entry name" value="DNA-3-METHYLADENINE GLYCOSYLASE"/>
    <property type="match status" value="1"/>
</dbReference>
<organism evidence="7 8">
    <name type="scientific">Halobacillus alkaliphilus</name>
    <dbReference type="NCBI Taxonomy" id="396056"/>
    <lineage>
        <taxon>Bacteria</taxon>
        <taxon>Bacillati</taxon>
        <taxon>Bacillota</taxon>
        <taxon>Bacilli</taxon>
        <taxon>Bacillales</taxon>
        <taxon>Bacillaceae</taxon>
        <taxon>Halobacillus</taxon>
    </lineage>
</organism>
<dbReference type="GO" id="GO:0006285">
    <property type="term" value="P:base-excision repair, AP site formation"/>
    <property type="evidence" value="ECO:0007669"/>
    <property type="project" value="TreeGrafter"/>
</dbReference>